<dbReference type="KEGG" id="dai:Desaci_3856"/>
<gene>
    <name evidence="1" type="ordered locus">Desaci_3856</name>
</gene>
<organism evidence="1 2">
    <name type="scientific">Desulfosporosinus acidiphilus (strain DSM 22704 / JCM 16185 / SJ4)</name>
    <dbReference type="NCBI Taxonomy" id="646529"/>
    <lineage>
        <taxon>Bacteria</taxon>
        <taxon>Bacillati</taxon>
        <taxon>Bacillota</taxon>
        <taxon>Clostridia</taxon>
        <taxon>Eubacteriales</taxon>
        <taxon>Desulfitobacteriaceae</taxon>
        <taxon>Desulfosporosinus</taxon>
    </lineage>
</organism>
<dbReference type="InterPro" id="IPR045527">
    <property type="entry name" value="DUF6470"/>
</dbReference>
<dbReference type="RefSeq" id="WP_014828724.1">
    <property type="nucleotide sequence ID" value="NC_018068.1"/>
</dbReference>
<dbReference type="EMBL" id="CP003639">
    <property type="protein sequence ID" value="AFM42737.1"/>
    <property type="molecule type" value="Genomic_DNA"/>
</dbReference>
<dbReference type="OrthoDB" id="2112831at2"/>
<dbReference type="eggNOG" id="ENOG5033178">
    <property type="taxonomic scope" value="Bacteria"/>
</dbReference>
<name>I4DAB3_DESAJ</name>
<reference evidence="1 2" key="1">
    <citation type="journal article" date="2012" name="J. Bacteriol.">
        <title>Complete genome sequences of Desulfosporosinus orientis DSM765T, Desulfosporosinus youngiae DSM17734T, Desulfosporosinus meridiei DSM13257T, and Desulfosporosinus acidiphilus DSM22704T.</title>
        <authorList>
            <person name="Pester M."/>
            <person name="Brambilla E."/>
            <person name="Alazard D."/>
            <person name="Rattei T."/>
            <person name="Weinmaier T."/>
            <person name="Han J."/>
            <person name="Lucas S."/>
            <person name="Lapidus A."/>
            <person name="Cheng J.F."/>
            <person name="Goodwin L."/>
            <person name="Pitluck S."/>
            <person name="Peters L."/>
            <person name="Ovchinnikova G."/>
            <person name="Teshima H."/>
            <person name="Detter J.C."/>
            <person name="Han C.S."/>
            <person name="Tapia R."/>
            <person name="Land M.L."/>
            <person name="Hauser L."/>
            <person name="Kyrpides N.C."/>
            <person name="Ivanova N.N."/>
            <person name="Pagani I."/>
            <person name="Huntmann M."/>
            <person name="Wei C.L."/>
            <person name="Davenport K.W."/>
            <person name="Daligault H."/>
            <person name="Chain P.S."/>
            <person name="Chen A."/>
            <person name="Mavromatis K."/>
            <person name="Markowitz V."/>
            <person name="Szeto E."/>
            <person name="Mikhailova N."/>
            <person name="Pati A."/>
            <person name="Wagner M."/>
            <person name="Woyke T."/>
            <person name="Ollivier B."/>
            <person name="Klenk H.P."/>
            <person name="Spring S."/>
            <person name="Loy A."/>
        </authorList>
    </citation>
    <scope>NUCLEOTIDE SEQUENCE [LARGE SCALE GENOMIC DNA]</scope>
    <source>
        <strain evidence="2">DSM 22704 / JCM 16185 / SJ4</strain>
    </source>
</reference>
<keyword evidence="2" id="KW-1185">Reference proteome</keyword>
<protein>
    <submittedName>
        <fullName evidence="1">Uncharacterized protein</fullName>
    </submittedName>
</protein>
<dbReference type="HOGENOM" id="CLU_117584_1_0_9"/>
<sequence>MIDLRIQQQFGTIGLDITPFHYDLSITHADLEIQQKPAEISLQQPAATLEIDNTPARESLGYYGIAAQKQVNDQEAKEACDKGISRIVSEGDQFRDLSNKASVAKIVTKDDEPQQKKIQIACIRPIQITVTENPVECQVETGGVSVSATMGTIQGELQYGSAHAYMEQNPYIQFYTVGSIYDGSK</sequence>
<evidence type="ECO:0000313" key="2">
    <source>
        <dbReference type="Proteomes" id="UP000002892"/>
    </source>
</evidence>
<dbReference type="Proteomes" id="UP000002892">
    <property type="component" value="Chromosome"/>
</dbReference>
<accession>I4DAB3</accession>
<evidence type="ECO:0000313" key="1">
    <source>
        <dbReference type="EMBL" id="AFM42737.1"/>
    </source>
</evidence>
<dbReference type="AlphaFoldDB" id="I4DAB3"/>
<dbReference type="Pfam" id="PF20074">
    <property type="entry name" value="DUF6470"/>
    <property type="match status" value="1"/>
</dbReference>
<proteinExistence type="predicted"/>
<dbReference type="STRING" id="646529.Desaci_3856"/>